<reference evidence="1" key="2">
    <citation type="submission" date="2004-02" db="EMBL/GenBank/DDBJ databases">
        <authorList>
            <consortium name="Genoscope"/>
            <consortium name="Whitehead Institute Centre for Genome Research"/>
        </authorList>
    </citation>
    <scope>NUCLEOTIDE SEQUENCE</scope>
</reference>
<organism evidence="1">
    <name type="scientific">Tetraodon nigroviridis</name>
    <name type="common">Spotted green pufferfish</name>
    <name type="synonym">Chelonodon nigroviridis</name>
    <dbReference type="NCBI Taxonomy" id="99883"/>
    <lineage>
        <taxon>Eukaryota</taxon>
        <taxon>Metazoa</taxon>
        <taxon>Chordata</taxon>
        <taxon>Craniata</taxon>
        <taxon>Vertebrata</taxon>
        <taxon>Euteleostomi</taxon>
        <taxon>Actinopterygii</taxon>
        <taxon>Neopterygii</taxon>
        <taxon>Teleostei</taxon>
        <taxon>Neoteleostei</taxon>
        <taxon>Acanthomorphata</taxon>
        <taxon>Eupercaria</taxon>
        <taxon>Tetraodontiformes</taxon>
        <taxon>Tetradontoidea</taxon>
        <taxon>Tetraodontidae</taxon>
        <taxon>Tetraodon</taxon>
    </lineage>
</organism>
<dbReference type="EMBL" id="CAAE01003846">
    <property type="protein sequence ID" value="CAF88093.1"/>
    <property type="molecule type" value="Genomic_DNA"/>
</dbReference>
<reference evidence="1" key="1">
    <citation type="journal article" date="2004" name="Nature">
        <title>Genome duplication in the teleost fish Tetraodon nigroviridis reveals the early vertebrate proto-karyotype.</title>
        <authorList>
            <person name="Jaillon O."/>
            <person name="Aury J.-M."/>
            <person name="Brunet F."/>
            <person name="Petit J.-L."/>
            <person name="Stange-Thomann N."/>
            <person name="Mauceli E."/>
            <person name="Bouneau L."/>
            <person name="Fischer C."/>
            <person name="Ozouf-Costaz C."/>
            <person name="Bernot A."/>
            <person name="Nicaud S."/>
            <person name="Jaffe D."/>
            <person name="Fisher S."/>
            <person name="Lutfalla G."/>
            <person name="Dossat C."/>
            <person name="Segurens B."/>
            <person name="Dasilva C."/>
            <person name="Salanoubat M."/>
            <person name="Levy M."/>
            <person name="Boudet N."/>
            <person name="Castellano S."/>
            <person name="Anthouard V."/>
            <person name="Jubin C."/>
            <person name="Castelli V."/>
            <person name="Katinka M."/>
            <person name="Vacherie B."/>
            <person name="Biemont C."/>
            <person name="Skalli Z."/>
            <person name="Cattolico L."/>
            <person name="Poulain J."/>
            <person name="De Berardinis V."/>
            <person name="Cruaud C."/>
            <person name="Duprat S."/>
            <person name="Brottier P."/>
            <person name="Coutanceau J.-P."/>
            <person name="Gouzy J."/>
            <person name="Parra G."/>
            <person name="Lardier G."/>
            <person name="Chapple C."/>
            <person name="McKernan K.J."/>
            <person name="McEwan P."/>
            <person name="Bosak S."/>
            <person name="Kellis M."/>
            <person name="Volff J.-N."/>
            <person name="Guigo R."/>
            <person name="Zody M.C."/>
            <person name="Mesirov J."/>
            <person name="Lindblad-Toh K."/>
            <person name="Birren B."/>
            <person name="Nusbaum C."/>
            <person name="Kahn D."/>
            <person name="Robinson-Rechavi M."/>
            <person name="Laudet V."/>
            <person name="Schachter V."/>
            <person name="Quetier F."/>
            <person name="Saurin W."/>
            <person name="Scarpelli C."/>
            <person name="Wincker P."/>
            <person name="Lander E.S."/>
            <person name="Weissenbach J."/>
            <person name="Roest Crollius H."/>
        </authorList>
    </citation>
    <scope>NUCLEOTIDE SEQUENCE [LARGE SCALE GENOMIC DNA]</scope>
</reference>
<gene>
    <name evidence="1" type="ORF">GSTENG00001221001</name>
</gene>
<comment type="caution">
    <text evidence="1">The sequence shown here is derived from an EMBL/GenBank/DDBJ whole genome shotgun (WGS) entry which is preliminary data.</text>
</comment>
<proteinExistence type="predicted"/>
<evidence type="ECO:0000313" key="1">
    <source>
        <dbReference type="EMBL" id="CAF88093.1"/>
    </source>
</evidence>
<dbReference type="AlphaFoldDB" id="Q4TG89"/>
<name>Q4TG89_TETNG</name>
<dbReference type="OrthoDB" id="8943601at2759"/>
<accession>Q4TG89</accession>
<sequence>MSERRADREEDYRFLHSMLMEKKLHLLFKVKTLSSTSALSHHCSSVQGPVTPAPLLARGGGVYW</sequence>
<dbReference type="KEGG" id="tng:GSTEN00001221G001"/>
<protein>
    <submittedName>
        <fullName evidence="1">(spotted green pufferfish) hypothetical protein</fullName>
    </submittedName>
</protein>